<comment type="caution">
    <text evidence="3">The sequence shown here is derived from an EMBL/GenBank/DDBJ whole genome shotgun (WGS) entry which is preliminary data.</text>
</comment>
<keyword evidence="2" id="KW-0472">Membrane</keyword>
<feature type="transmembrane region" description="Helical" evidence="2">
    <location>
        <begin position="403"/>
        <end position="422"/>
    </location>
</feature>
<dbReference type="PATRIC" id="fig|1230460.4.peg.2571"/>
<feature type="transmembrane region" description="Helical" evidence="2">
    <location>
        <begin position="373"/>
        <end position="391"/>
    </location>
</feature>
<keyword evidence="2" id="KW-1133">Transmembrane helix</keyword>
<feature type="region of interest" description="Disordered" evidence="1">
    <location>
        <begin position="34"/>
        <end position="53"/>
    </location>
</feature>
<dbReference type="eggNOG" id="arCOG08110">
    <property type="taxonomic scope" value="Archaea"/>
</dbReference>
<feature type="transmembrane region" description="Helical" evidence="2">
    <location>
        <begin position="340"/>
        <end position="366"/>
    </location>
</feature>
<feature type="transmembrane region" description="Helical" evidence="2">
    <location>
        <begin position="434"/>
        <end position="453"/>
    </location>
</feature>
<dbReference type="OrthoDB" id="343201at2157"/>
<keyword evidence="4" id="KW-1185">Reference proteome</keyword>
<dbReference type="RefSeq" id="WP_008163433.1">
    <property type="nucleotide sequence ID" value="NZ_AOHX01000042.1"/>
</dbReference>
<name>L9W5Q5_9EURY</name>
<gene>
    <name evidence="3" type="ORF">C495_12639</name>
</gene>
<accession>L9W5Q5</accession>
<feature type="transmembrane region" description="Helical" evidence="2">
    <location>
        <begin position="314"/>
        <end position="334"/>
    </location>
</feature>
<evidence type="ECO:0000313" key="3">
    <source>
        <dbReference type="EMBL" id="ELY43658.1"/>
    </source>
</evidence>
<evidence type="ECO:0000313" key="4">
    <source>
        <dbReference type="Proteomes" id="UP000011661"/>
    </source>
</evidence>
<sequence>MRRSIVVAAVLVTLAFLFVGGPSLLFSPSTADIAPEEDDASDPELVTPDGSESGFWPYLNAREAHEKRSPLNVVVRSDAETIVQQLREHGDEDWEETDHDHFDAGELVESATNGSDADDDVVGGDLATEQTETELALSPTEVPWSKADGATRLAYLDPGAGGDAYWTTETLQLEDGEYYGYRYHIRLYESPNPDDQWVVMQTHSEHFDWFTLRHRVDGVEQAQYRLEKDLMSIPAVDEREDVTRINLGNSGPSDADGWATKVNLMSATVLLTVGLATRRDGILEPAKSKLDERLTEADRTRIEAATDRIEAGHLVLLGTIITIILGVRVMGVALDRHAGFLSVHMIAALLYPFIALGLPVSTYLIARGLTSRLDAGVVASASFAVAIWLDYGFVSLNSLPIDVVVQRMLVVIALGLIAGGAAKRATRTSPINDMLLAGVAMWVLVLVGTLFGYL</sequence>
<reference evidence="3 4" key="1">
    <citation type="journal article" date="2014" name="PLoS Genet.">
        <title>Phylogenetically driven sequencing of extremely halophilic archaea reveals strategies for static and dynamic osmo-response.</title>
        <authorList>
            <person name="Becker E.A."/>
            <person name="Seitzer P.M."/>
            <person name="Tritt A."/>
            <person name="Larsen D."/>
            <person name="Krusor M."/>
            <person name="Yao A.I."/>
            <person name="Wu D."/>
            <person name="Madern D."/>
            <person name="Eisen J.A."/>
            <person name="Darling A.E."/>
            <person name="Facciotti M.T."/>
        </authorList>
    </citation>
    <scope>NUCLEOTIDE SEQUENCE [LARGE SCALE GENOMIC DNA]</scope>
    <source>
        <strain evidence="3 4">JCM 14089</strain>
    </source>
</reference>
<dbReference type="AlphaFoldDB" id="L9W5Q5"/>
<keyword evidence="2" id="KW-0812">Transmembrane</keyword>
<dbReference type="EMBL" id="AOHX01000042">
    <property type="protein sequence ID" value="ELY43658.1"/>
    <property type="molecule type" value="Genomic_DNA"/>
</dbReference>
<dbReference type="Proteomes" id="UP000011661">
    <property type="component" value="Unassembled WGS sequence"/>
</dbReference>
<organism evidence="3 4">
    <name type="scientific">Natronorubrum sulfidifaciens JCM 14089</name>
    <dbReference type="NCBI Taxonomy" id="1230460"/>
    <lineage>
        <taxon>Archaea</taxon>
        <taxon>Methanobacteriati</taxon>
        <taxon>Methanobacteriota</taxon>
        <taxon>Stenosarchaea group</taxon>
        <taxon>Halobacteria</taxon>
        <taxon>Halobacteriales</taxon>
        <taxon>Natrialbaceae</taxon>
        <taxon>Natronorubrum</taxon>
    </lineage>
</organism>
<protein>
    <submittedName>
        <fullName evidence="3">Uncharacterized protein</fullName>
    </submittedName>
</protein>
<evidence type="ECO:0000256" key="1">
    <source>
        <dbReference type="SAM" id="MobiDB-lite"/>
    </source>
</evidence>
<evidence type="ECO:0000256" key="2">
    <source>
        <dbReference type="SAM" id="Phobius"/>
    </source>
</evidence>
<proteinExistence type="predicted"/>